<proteinExistence type="predicted"/>
<comment type="caution">
    <text evidence="2">The sequence shown here is derived from an EMBL/GenBank/DDBJ whole genome shotgun (WGS) entry which is preliminary data.</text>
</comment>
<dbReference type="InterPro" id="IPR015168">
    <property type="entry name" value="SsuA/THI5"/>
</dbReference>
<keyword evidence="3" id="KW-1185">Reference proteome</keyword>
<reference evidence="2 3" key="1">
    <citation type="submission" date="2020-08" db="EMBL/GenBank/DDBJ databases">
        <title>Genomic Encyclopedia of Type Strains, Phase III (KMG-III): the genomes of soil and plant-associated and newly described type strains.</title>
        <authorList>
            <person name="Whitman W."/>
        </authorList>
    </citation>
    <scope>NUCLEOTIDE SEQUENCE [LARGE SCALE GENOMIC DNA]</scope>
    <source>
        <strain evidence="2 3">CECT 3302</strain>
    </source>
</reference>
<feature type="domain" description="SsuA/THI5-like" evidence="1">
    <location>
        <begin position="5"/>
        <end position="61"/>
    </location>
</feature>
<sequence length="66" mass="7258">MADLTNQSIALDLAGHEITDLPFADNGVPYVAETYTVTDQYLAENRDLLEALLTAEVKGWTGCRRS</sequence>
<evidence type="ECO:0000259" key="1">
    <source>
        <dbReference type="Pfam" id="PF09084"/>
    </source>
</evidence>
<dbReference type="Gene3D" id="3.40.190.10">
    <property type="entry name" value="Periplasmic binding protein-like II"/>
    <property type="match status" value="2"/>
</dbReference>
<protein>
    <recommendedName>
        <fullName evidence="1">SsuA/THI5-like domain-containing protein</fullName>
    </recommendedName>
</protein>
<dbReference type="Pfam" id="PF09084">
    <property type="entry name" value="NMT1"/>
    <property type="match status" value="1"/>
</dbReference>
<evidence type="ECO:0000313" key="3">
    <source>
        <dbReference type="Proteomes" id="UP000577707"/>
    </source>
</evidence>
<gene>
    <name evidence="2" type="ORF">FHS12_003351</name>
</gene>
<name>A0A7W5F9K6_9ACTN</name>
<dbReference type="EMBL" id="JACHXG010000006">
    <property type="protein sequence ID" value="MBB3090399.1"/>
    <property type="molecule type" value="Genomic_DNA"/>
</dbReference>
<accession>A0A7W5F9K6</accession>
<organism evidence="2 3">
    <name type="scientific">Nocardioides albus</name>
    <dbReference type="NCBI Taxonomy" id="1841"/>
    <lineage>
        <taxon>Bacteria</taxon>
        <taxon>Bacillati</taxon>
        <taxon>Actinomycetota</taxon>
        <taxon>Actinomycetes</taxon>
        <taxon>Propionibacteriales</taxon>
        <taxon>Nocardioidaceae</taxon>
        <taxon>Nocardioides</taxon>
    </lineage>
</organism>
<evidence type="ECO:0000313" key="2">
    <source>
        <dbReference type="EMBL" id="MBB3090399.1"/>
    </source>
</evidence>
<dbReference type="AlphaFoldDB" id="A0A7W5F9K6"/>
<dbReference type="Proteomes" id="UP000577707">
    <property type="component" value="Unassembled WGS sequence"/>
</dbReference>